<evidence type="ECO:0000313" key="1">
    <source>
        <dbReference type="EMBL" id="QRJ64392.1"/>
    </source>
</evidence>
<dbReference type="EMBL" id="CP064781">
    <property type="protein sequence ID" value="QRJ64392.1"/>
    <property type="molecule type" value="Genomic_DNA"/>
</dbReference>
<sequence length="115" mass="12484">MGEPTEIDVPAIKARLLAKMGEHAASYPVQIEQRFPHVLARLAELWGTRDADRYLDSLMVSDRPNRAGFPPDVAMEIFRLATAHGSYGLSTAASGTGWAGVDEAALAKKAFSDQR</sequence>
<gene>
    <name evidence="1" type="ORF">IWH25_03300</name>
</gene>
<keyword evidence="2" id="KW-1185">Reference proteome</keyword>
<reference evidence="1" key="1">
    <citation type="submission" date="2020-11" db="EMBL/GenBank/DDBJ databases">
        <title>Azospira restricta DSM 18626 genome sequence.</title>
        <authorList>
            <person name="Moe W.M."/>
        </authorList>
    </citation>
    <scope>NUCLEOTIDE SEQUENCE</scope>
    <source>
        <strain evidence="1">DSM 18626</strain>
    </source>
</reference>
<accession>A0A974SQ38</accession>
<name>A0A974SQ38_9RHOO</name>
<dbReference type="AlphaFoldDB" id="A0A974SQ38"/>
<dbReference type="RefSeq" id="WP_203387935.1">
    <property type="nucleotide sequence ID" value="NZ_CP064781.1"/>
</dbReference>
<dbReference type="Proteomes" id="UP000663444">
    <property type="component" value="Chromosome"/>
</dbReference>
<dbReference type="KEGG" id="ares:IWH25_03300"/>
<protein>
    <submittedName>
        <fullName evidence="1">Uncharacterized protein</fullName>
    </submittedName>
</protein>
<organism evidence="1 2">
    <name type="scientific">Azospira restricta</name>
    <dbReference type="NCBI Taxonomy" id="404405"/>
    <lineage>
        <taxon>Bacteria</taxon>
        <taxon>Pseudomonadati</taxon>
        <taxon>Pseudomonadota</taxon>
        <taxon>Betaproteobacteria</taxon>
        <taxon>Rhodocyclales</taxon>
        <taxon>Rhodocyclaceae</taxon>
        <taxon>Azospira</taxon>
    </lineage>
</organism>
<evidence type="ECO:0000313" key="2">
    <source>
        <dbReference type="Proteomes" id="UP000663444"/>
    </source>
</evidence>
<proteinExistence type="predicted"/>